<dbReference type="InterPro" id="IPR036986">
    <property type="entry name" value="S4_RNA-bd_sf"/>
</dbReference>
<dbReference type="InterPro" id="IPR040591">
    <property type="entry name" value="RqcP2_RBD"/>
</dbReference>
<dbReference type="InterPro" id="IPR002942">
    <property type="entry name" value="S4_RNA-bd"/>
</dbReference>
<gene>
    <name evidence="3" type="ORF">OCV61_05585</name>
</gene>
<dbReference type="RefSeq" id="WP_158420966.1">
    <property type="nucleotide sequence ID" value="NZ_JAOQJL010000008.1"/>
</dbReference>
<dbReference type="Gene3D" id="3.30.1370.160">
    <property type="match status" value="1"/>
</dbReference>
<organism evidence="3 4">
    <name type="scientific">Blautia ammoniilytica</name>
    <dbReference type="NCBI Taxonomy" id="2981782"/>
    <lineage>
        <taxon>Bacteria</taxon>
        <taxon>Bacillati</taxon>
        <taxon>Bacillota</taxon>
        <taxon>Clostridia</taxon>
        <taxon>Lachnospirales</taxon>
        <taxon>Lachnospiraceae</taxon>
        <taxon>Blautia</taxon>
    </lineage>
</organism>
<evidence type="ECO:0000259" key="2">
    <source>
        <dbReference type="SMART" id="SM00363"/>
    </source>
</evidence>
<keyword evidence="4" id="KW-1185">Reference proteome</keyword>
<comment type="caution">
    <text evidence="3">The sequence shown here is derived from an EMBL/GenBank/DDBJ whole genome shotgun (WGS) entry which is preliminary data.</text>
</comment>
<dbReference type="SUPFAM" id="SSF55174">
    <property type="entry name" value="Alpha-L RNA-binding motif"/>
    <property type="match status" value="1"/>
</dbReference>
<evidence type="ECO:0000313" key="3">
    <source>
        <dbReference type="EMBL" id="MCU6764885.1"/>
    </source>
</evidence>
<dbReference type="InterPro" id="IPR012677">
    <property type="entry name" value="Nucleotide-bd_a/b_plait_sf"/>
</dbReference>
<dbReference type="SMART" id="SM00363">
    <property type="entry name" value="S4"/>
    <property type="match status" value="1"/>
</dbReference>
<accession>A0ABT2TRL8</accession>
<dbReference type="Gene3D" id="3.10.290.10">
    <property type="entry name" value="RNA-binding S4 domain"/>
    <property type="match status" value="1"/>
</dbReference>
<dbReference type="EMBL" id="JAOQJL010000008">
    <property type="protein sequence ID" value="MCU6764885.1"/>
    <property type="molecule type" value="Genomic_DNA"/>
</dbReference>
<name>A0ABT2TRL8_9FIRM</name>
<sequence>MEKDEFLLKRIRELAKLSYQRDIVTFSDFLNLNEQNMVHSQKLQELGVIVEFYGGYENAERQMVAFHPDALMFQWEYPVDCIRITPKALKFSEELTHRDYLGAILNLGVDRSVVGDILVDGNTAWFFCLSKMTGFFLENLCRVRHTTVLAEKVEDPGLMPKAHFQEIQGTCSSVRLDTLIALAFGASRSSMVSYIEGGLVFVNGKLITSNGHEPKEGDIISVRGKGRFIYDGIARQTKKGRNSITIRKYISAGR</sequence>
<reference evidence="3 4" key="1">
    <citation type="journal article" date="2021" name="ISME Commun">
        <title>Automated analysis of genomic sequences facilitates high-throughput and comprehensive description of bacteria.</title>
        <authorList>
            <person name="Hitch T.C.A."/>
        </authorList>
    </citation>
    <scope>NUCLEOTIDE SEQUENCE [LARGE SCALE GENOMIC DNA]</scope>
    <source>
        <strain evidence="3 4">Sanger_23</strain>
    </source>
</reference>
<dbReference type="PROSITE" id="PS50889">
    <property type="entry name" value="S4"/>
    <property type="match status" value="1"/>
</dbReference>
<keyword evidence="1" id="KW-0694">RNA-binding</keyword>
<protein>
    <submittedName>
        <fullName evidence="3">YlmH/Sll1252 family protein</fullName>
    </submittedName>
</protein>
<dbReference type="Gene3D" id="3.30.70.330">
    <property type="match status" value="1"/>
</dbReference>
<dbReference type="CDD" id="cd00165">
    <property type="entry name" value="S4"/>
    <property type="match status" value="1"/>
</dbReference>
<feature type="domain" description="RNA-binding S4" evidence="2">
    <location>
        <begin position="174"/>
        <end position="234"/>
    </location>
</feature>
<dbReference type="Pfam" id="PF01479">
    <property type="entry name" value="S4"/>
    <property type="match status" value="1"/>
</dbReference>
<dbReference type="Proteomes" id="UP001652409">
    <property type="component" value="Unassembled WGS sequence"/>
</dbReference>
<evidence type="ECO:0000313" key="4">
    <source>
        <dbReference type="Proteomes" id="UP001652409"/>
    </source>
</evidence>
<proteinExistence type="predicted"/>
<evidence type="ECO:0000256" key="1">
    <source>
        <dbReference type="PROSITE-ProRule" id="PRU00182"/>
    </source>
</evidence>
<dbReference type="Pfam" id="PF17774">
    <property type="entry name" value="YlmH_RBD"/>
    <property type="match status" value="1"/>
</dbReference>